<comment type="caution">
    <text evidence="2">The sequence shown here is derived from an EMBL/GenBank/DDBJ whole genome shotgun (WGS) entry which is preliminary data.</text>
</comment>
<accession>A0A0D8BCC5</accession>
<proteinExistence type="predicted"/>
<dbReference type="Pfam" id="PF11716">
    <property type="entry name" value="MDMPI_N"/>
    <property type="match status" value="1"/>
</dbReference>
<dbReference type="SUPFAM" id="SSF109854">
    <property type="entry name" value="DinB/YfiT-like putative metalloenzymes"/>
    <property type="match status" value="1"/>
</dbReference>
<dbReference type="AlphaFoldDB" id="A0A0D8BCC5"/>
<dbReference type="InterPro" id="IPR017519">
    <property type="entry name" value="CHP03085"/>
</dbReference>
<evidence type="ECO:0000259" key="1">
    <source>
        <dbReference type="Pfam" id="PF11716"/>
    </source>
</evidence>
<dbReference type="Proteomes" id="UP000032545">
    <property type="component" value="Unassembled WGS sequence"/>
</dbReference>
<dbReference type="NCBIfam" id="TIGR03083">
    <property type="entry name" value="maleylpyruvate isomerase family mycothiol-dependent enzyme"/>
    <property type="match status" value="1"/>
</dbReference>
<protein>
    <recommendedName>
        <fullName evidence="1">Mycothiol-dependent maleylpyruvate isomerase metal-binding domain-containing protein</fullName>
    </recommendedName>
</protein>
<reference evidence="3" key="1">
    <citation type="submission" date="2015-02" db="EMBL/GenBank/DDBJ databases">
        <title>Draft Genome of Frankia sp. CpI1-S.</title>
        <authorList>
            <person name="Oshone R.T."/>
            <person name="Ngom M."/>
            <person name="Ghodhbane-Gtari F."/>
            <person name="Gtari M."/>
            <person name="Morris K."/>
            <person name="Thomas K."/>
            <person name="Sen A."/>
            <person name="Tisa L.S."/>
        </authorList>
    </citation>
    <scope>NUCLEOTIDE SEQUENCE [LARGE SCALE GENOMIC DNA]</scope>
    <source>
        <strain evidence="3">CpI1-S</strain>
    </source>
</reference>
<dbReference type="InterPro" id="IPR024344">
    <property type="entry name" value="MDMPI_metal-binding"/>
</dbReference>
<evidence type="ECO:0000313" key="3">
    <source>
        <dbReference type="Proteomes" id="UP000032545"/>
    </source>
</evidence>
<dbReference type="RefSeq" id="WP_044886265.1">
    <property type="nucleotide sequence ID" value="NZ_JYFN01000029.1"/>
</dbReference>
<feature type="domain" description="Mycothiol-dependent maleylpyruvate isomerase metal-binding" evidence="1">
    <location>
        <begin position="12"/>
        <end position="91"/>
    </location>
</feature>
<dbReference type="GO" id="GO:0046872">
    <property type="term" value="F:metal ion binding"/>
    <property type="evidence" value="ECO:0007669"/>
    <property type="project" value="InterPro"/>
</dbReference>
<dbReference type="InterPro" id="IPR034660">
    <property type="entry name" value="DinB/YfiT-like"/>
</dbReference>
<dbReference type="InterPro" id="IPR017517">
    <property type="entry name" value="Maleyloyr_isom"/>
</dbReference>
<dbReference type="Gene3D" id="1.20.120.450">
    <property type="entry name" value="dinb family like domain"/>
    <property type="match status" value="1"/>
</dbReference>
<name>A0A0D8BCC5_9ACTN</name>
<dbReference type="NCBIfam" id="TIGR03085">
    <property type="entry name" value="TIGR03085 family metal-binding protein"/>
    <property type="match status" value="1"/>
</dbReference>
<sequence length="219" mass="24231">MATGPEPAQRRARAQRQALADLLTDLGPGHPTLCTGWTNHDLVAHLVTRERVPWAAPGLVISSLHGITERAERATMRAHPYPELVETFRAGPPWWQPTRVGLIDDAANFVEFFVHAEDIRRADAGWEPRPLDDTGRDAMWMALWLIGFAGFRRAGVGVVAERTDRPGRRTLHAGEPTVEIMGPPEELVLYAFGRVEAARVELRGADDDVELLRATPVGL</sequence>
<keyword evidence="3" id="KW-1185">Reference proteome</keyword>
<dbReference type="PATRIC" id="fig|1502723.3.peg.3141"/>
<reference evidence="2 3" key="2">
    <citation type="journal article" date="2016" name="Genome Announc.">
        <title>Permanent Draft Genome Sequences for Two Variants of Frankia sp. Strain CpI1, the First Frankia Strain Isolated from Root Nodules of Comptonia peregrina.</title>
        <authorList>
            <person name="Oshone R."/>
            <person name="Hurst S.G.IV."/>
            <person name="Abebe-Akele F."/>
            <person name="Simpson S."/>
            <person name="Morris K."/>
            <person name="Thomas W.K."/>
            <person name="Tisa L.S."/>
        </authorList>
    </citation>
    <scope>NUCLEOTIDE SEQUENCE [LARGE SCALE GENOMIC DNA]</scope>
    <source>
        <strain evidence="3">CpI1-S</strain>
    </source>
</reference>
<evidence type="ECO:0000313" key="2">
    <source>
        <dbReference type="EMBL" id="KJE21933.1"/>
    </source>
</evidence>
<gene>
    <name evidence="2" type="ORF">FF36_03685</name>
</gene>
<dbReference type="EMBL" id="JYFN01000029">
    <property type="protein sequence ID" value="KJE21933.1"/>
    <property type="molecule type" value="Genomic_DNA"/>
</dbReference>
<organism evidence="2 3">
    <name type="scientific">Frankia torreyi</name>
    <dbReference type="NCBI Taxonomy" id="1856"/>
    <lineage>
        <taxon>Bacteria</taxon>
        <taxon>Bacillati</taxon>
        <taxon>Actinomycetota</taxon>
        <taxon>Actinomycetes</taxon>
        <taxon>Frankiales</taxon>
        <taxon>Frankiaceae</taxon>
        <taxon>Frankia</taxon>
    </lineage>
</organism>
<dbReference type="OrthoDB" id="5178565at2"/>